<dbReference type="InterPro" id="IPR011711">
    <property type="entry name" value="GntR_C"/>
</dbReference>
<feature type="domain" description="GntR C-terminal" evidence="4">
    <location>
        <begin position="122"/>
        <end position="246"/>
    </location>
</feature>
<evidence type="ECO:0000313" key="5">
    <source>
        <dbReference type="EMBL" id="GIP58549.1"/>
    </source>
</evidence>
<evidence type="ECO:0000256" key="2">
    <source>
        <dbReference type="ARBA" id="ARBA00023125"/>
    </source>
</evidence>
<reference evidence="5 6" key="1">
    <citation type="submission" date="2021-03" db="EMBL/GenBank/DDBJ databases">
        <title>Antimicrobial resistance genes in bacteria isolated from Japanese honey, and their potential for conferring macrolide and lincosamide resistance in the American foulbrood pathogen Paenibacillus larvae.</title>
        <authorList>
            <person name="Okamoto M."/>
            <person name="Kumagai M."/>
            <person name="Kanamori H."/>
            <person name="Takamatsu D."/>
        </authorList>
    </citation>
    <scope>NUCLEOTIDE SEQUENCE [LARGE SCALE GENOMIC DNA]</scope>
    <source>
        <strain evidence="5 6">J15TS10</strain>
    </source>
</reference>
<evidence type="ECO:0000256" key="1">
    <source>
        <dbReference type="ARBA" id="ARBA00023015"/>
    </source>
</evidence>
<comment type="caution">
    <text evidence="5">The sequence shown here is derived from an EMBL/GenBank/DDBJ whole genome shotgun (WGS) entry which is preliminary data.</text>
</comment>
<sequence>MSVKFVESADTFDEGSFFSSKNEYAEYLVLKYLIQTDEPVGSWVLKVMLGLKGIEFSTATIGRMLKEMDAKGFTKLAGAQGRAITSKGMNYAKIQSERIERERLQARLMMAAIPQSFDELIDLLDARKALECETARLAALRASSKDIEELEISLKKHEEVVKGKIDPTDIALDFHIKVAKASYNRFLIASLDILIYEELRLESQIAQLITRERGEEYLLQHISIVDSIKQRNASEAERRMGVHIETLISAIKEQAEGN</sequence>
<evidence type="ECO:0000313" key="6">
    <source>
        <dbReference type="Proteomes" id="UP000681290"/>
    </source>
</evidence>
<dbReference type="EMBL" id="BOSM01000003">
    <property type="protein sequence ID" value="GIP58549.1"/>
    <property type="molecule type" value="Genomic_DNA"/>
</dbReference>
<keyword evidence="2" id="KW-0238">DNA-binding</keyword>
<dbReference type="SUPFAM" id="SSF48008">
    <property type="entry name" value="GntR ligand-binding domain-like"/>
    <property type="match status" value="1"/>
</dbReference>
<dbReference type="InterPro" id="IPR036388">
    <property type="entry name" value="WH-like_DNA-bd_sf"/>
</dbReference>
<dbReference type="Pfam" id="PF07729">
    <property type="entry name" value="FCD"/>
    <property type="match status" value="1"/>
</dbReference>
<keyword evidence="1" id="KW-0805">Transcription regulation</keyword>
<evidence type="ECO:0000259" key="4">
    <source>
        <dbReference type="SMART" id="SM00895"/>
    </source>
</evidence>
<dbReference type="Gene3D" id="1.10.10.10">
    <property type="entry name" value="Winged helix-like DNA-binding domain superfamily/Winged helix DNA-binding domain"/>
    <property type="match status" value="1"/>
</dbReference>
<dbReference type="PANTHER" id="PTHR43537">
    <property type="entry name" value="TRANSCRIPTIONAL REGULATOR, GNTR FAMILY"/>
    <property type="match status" value="1"/>
</dbReference>
<accession>A0ABQ4MRC7</accession>
<dbReference type="RefSeq" id="WP_213590961.1">
    <property type="nucleotide sequence ID" value="NZ_BOSM01000003.1"/>
</dbReference>
<dbReference type="InterPro" id="IPR008920">
    <property type="entry name" value="TF_FadR/GntR_C"/>
</dbReference>
<dbReference type="InterPro" id="IPR013668">
    <property type="entry name" value="RNase_R_HTH_12"/>
</dbReference>
<keyword evidence="3" id="KW-0804">Transcription</keyword>
<protein>
    <recommendedName>
        <fullName evidence="4">GntR C-terminal domain-containing protein</fullName>
    </recommendedName>
</protein>
<proteinExistence type="predicted"/>
<name>A0ABQ4MRC7_9BACL</name>
<evidence type="ECO:0000256" key="3">
    <source>
        <dbReference type="ARBA" id="ARBA00023163"/>
    </source>
</evidence>
<keyword evidence="6" id="KW-1185">Reference proteome</keyword>
<dbReference type="Proteomes" id="UP000681290">
    <property type="component" value="Unassembled WGS sequence"/>
</dbReference>
<dbReference type="Pfam" id="PF08461">
    <property type="entry name" value="WHD_RNase_R"/>
    <property type="match status" value="1"/>
</dbReference>
<dbReference type="Gene3D" id="1.20.120.530">
    <property type="entry name" value="GntR ligand-binding domain-like"/>
    <property type="match status" value="1"/>
</dbReference>
<dbReference type="PANTHER" id="PTHR43537:SF5">
    <property type="entry name" value="UXU OPERON TRANSCRIPTIONAL REGULATOR"/>
    <property type="match status" value="1"/>
</dbReference>
<dbReference type="SMART" id="SM00895">
    <property type="entry name" value="FCD"/>
    <property type="match status" value="1"/>
</dbReference>
<organism evidence="5 6">
    <name type="scientific">Paenibacillus woosongensis</name>
    <dbReference type="NCBI Taxonomy" id="307580"/>
    <lineage>
        <taxon>Bacteria</taxon>
        <taxon>Bacillati</taxon>
        <taxon>Bacillota</taxon>
        <taxon>Bacilli</taxon>
        <taxon>Bacillales</taxon>
        <taxon>Paenibacillaceae</taxon>
        <taxon>Paenibacillus</taxon>
    </lineage>
</organism>
<gene>
    <name evidence="5" type="ORF">J15TS10_23630</name>
</gene>